<evidence type="ECO:0008006" key="6">
    <source>
        <dbReference type="Google" id="ProtNLM"/>
    </source>
</evidence>
<dbReference type="AlphaFoldDB" id="A0A182MZL6"/>
<accession>A0A182MZL6</accession>
<feature type="signal peptide" evidence="3">
    <location>
        <begin position="1"/>
        <end position="30"/>
    </location>
</feature>
<reference evidence="4" key="2">
    <citation type="submission" date="2020-05" db="UniProtKB">
        <authorList>
            <consortium name="EnsemblMetazoa"/>
        </authorList>
    </citation>
    <scope>IDENTIFICATION</scope>
    <source>
        <strain evidence="4">WRAIR2</strain>
    </source>
</reference>
<evidence type="ECO:0000256" key="1">
    <source>
        <dbReference type="SAM" id="MobiDB-lite"/>
    </source>
</evidence>
<dbReference type="VEuPathDB" id="VectorBase:ADIR000821"/>
<reference evidence="5" key="1">
    <citation type="submission" date="2013-03" db="EMBL/GenBank/DDBJ databases">
        <title>The Genome Sequence of Anopheles dirus WRAIR2.</title>
        <authorList>
            <consortium name="The Broad Institute Genomics Platform"/>
            <person name="Neafsey D.E."/>
            <person name="Walton C."/>
            <person name="Walker B."/>
            <person name="Young S.K."/>
            <person name="Zeng Q."/>
            <person name="Gargeya S."/>
            <person name="Fitzgerald M."/>
            <person name="Haas B."/>
            <person name="Abouelleil A."/>
            <person name="Allen A.W."/>
            <person name="Alvarado L."/>
            <person name="Arachchi H.M."/>
            <person name="Berlin A.M."/>
            <person name="Chapman S.B."/>
            <person name="Gainer-Dewar J."/>
            <person name="Goldberg J."/>
            <person name="Griggs A."/>
            <person name="Gujja S."/>
            <person name="Hansen M."/>
            <person name="Howarth C."/>
            <person name="Imamovic A."/>
            <person name="Ireland A."/>
            <person name="Larimer J."/>
            <person name="McCowan C."/>
            <person name="Murphy C."/>
            <person name="Pearson M."/>
            <person name="Poon T.W."/>
            <person name="Priest M."/>
            <person name="Roberts A."/>
            <person name="Saif S."/>
            <person name="Shea T."/>
            <person name="Sisk P."/>
            <person name="Sykes S."/>
            <person name="Wortman J."/>
            <person name="Nusbaum C."/>
            <person name="Birren B."/>
        </authorList>
    </citation>
    <scope>NUCLEOTIDE SEQUENCE [LARGE SCALE GENOMIC DNA]</scope>
    <source>
        <strain evidence="5">WRAIR2</strain>
    </source>
</reference>
<organism evidence="4 5">
    <name type="scientific">Anopheles dirus</name>
    <dbReference type="NCBI Taxonomy" id="7168"/>
    <lineage>
        <taxon>Eukaryota</taxon>
        <taxon>Metazoa</taxon>
        <taxon>Ecdysozoa</taxon>
        <taxon>Arthropoda</taxon>
        <taxon>Hexapoda</taxon>
        <taxon>Insecta</taxon>
        <taxon>Pterygota</taxon>
        <taxon>Neoptera</taxon>
        <taxon>Endopterygota</taxon>
        <taxon>Diptera</taxon>
        <taxon>Nematocera</taxon>
        <taxon>Culicoidea</taxon>
        <taxon>Culicidae</taxon>
        <taxon>Anophelinae</taxon>
        <taxon>Anopheles</taxon>
    </lineage>
</organism>
<name>A0A182MZL6_9DIPT</name>
<proteinExistence type="predicted"/>
<keyword evidence="3" id="KW-0732">Signal</keyword>
<dbReference type="EnsemblMetazoa" id="ADIR000821-RA">
    <property type="protein sequence ID" value="ADIR000821-PA"/>
    <property type="gene ID" value="ADIR000821"/>
</dbReference>
<dbReference type="Proteomes" id="UP000075884">
    <property type="component" value="Unassembled WGS sequence"/>
</dbReference>
<feature type="chain" id="PRO_5008129076" description="Fibronectin type-III domain-containing protein" evidence="3">
    <location>
        <begin position="31"/>
        <end position="436"/>
    </location>
</feature>
<evidence type="ECO:0000313" key="4">
    <source>
        <dbReference type="EnsemblMetazoa" id="ADIR000821-PA"/>
    </source>
</evidence>
<keyword evidence="2" id="KW-1133">Transmembrane helix</keyword>
<protein>
    <recommendedName>
        <fullName evidence="6">Fibronectin type-III domain-containing protein</fullName>
    </recommendedName>
</protein>
<evidence type="ECO:0000256" key="3">
    <source>
        <dbReference type="SAM" id="SignalP"/>
    </source>
</evidence>
<evidence type="ECO:0000313" key="5">
    <source>
        <dbReference type="Proteomes" id="UP000075884"/>
    </source>
</evidence>
<keyword evidence="2" id="KW-0812">Transmembrane</keyword>
<evidence type="ECO:0000256" key="2">
    <source>
        <dbReference type="SAM" id="Phobius"/>
    </source>
</evidence>
<keyword evidence="2" id="KW-0472">Membrane</keyword>
<feature type="compositionally biased region" description="Pro residues" evidence="1">
    <location>
        <begin position="56"/>
        <end position="83"/>
    </location>
</feature>
<feature type="transmembrane region" description="Helical" evidence="2">
    <location>
        <begin position="388"/>
        <end position="411"/>
    </location>
</feature>
<sequence length="436" mass="47400">MAAAPSITTSVGLLCALVCGSLLLAAAATAAPDEQAVPPARRFHARFVVDRVVRPRAPPPPPSTDDRSTPPPASVDPTSPEPAPARTRSTTRCREGCLQKRSIKDILCTQQRECSMKFSNRSFLLECWDVCNRNHQIRKENEQLAHRLLLSLVRLVRNESVVTADIEWTTPEELVEHQPHPVVPSPLAASENVERLSRIARDGVAGATSRILQTLARVPAATSGTTTTEEPHLQQYHQCLVSWEISGGGLTGNLLTETAKVELSLWPNTKYHVHVTCRNKETDALIRSSSLLVDTREAVTVSLPGTSSTTWEPAAGAGPINSAIEPTAPPLTTNRLDLEPDDADEVRIFAAGQERQQQQQHRPHGGFWPFGRGAAELAVGTTGSSKEILILAVFVALLALLLVALNVVIMVRRKPGPPEDRELLIESEVPPKILHV</sequence>
<keyword evidence="5" id="KW-1185">Reference proteome</keyword>
<feature type="region of interest" description="Disordered" evidence="1">
    <location>
        <begin position="52"/>
        <end position="91"/>
    </location>
</feature>